<dbReference type="AlphaFoldDB" id="A0A1J5PI72"/>
<protein>
    <submittedName>
        <fullName evidence="1">Uncharacterized protein</fullName>
    </submittedName>
</protein>
<dbReference type="EMBL" id="MLJW01009160">
    <property type="protein sequence ID" value="OIQ63261.1"/>
    <property type="molecule type" value="Genomic_DNA"/>
</dbReference>
<reference evidence="1" key="1">
    <citation type="submission" date="2016-10" db="EMBL/GenBank/DDBJ databases">
        <title>Sequence of Gallionella enrichment culture.</title>
        <authorList>
            <person name="Poehlein A."/>
            <person name="Muehling M."/>
            <person name="Daniel R."/>
        </authorList>
    </citation>
    <scope>NUCLEOTIDE SEQUENCE</scope>
</reference>
<name>A0A1J5PI72_9ZZZZ</name>
<accession>A0A1J5PI72</accession>
<comment type="caution">
    <text evidence="1">The sequence shown here is derived from an EMBL/GenBank/DDBJ whole genome shotgun (WGS) entry which is preliminary data.</text>
</comment>
<proteinExistence type="predicted"/>
<organism evidence="1">
    <name type="scientific">mine drainage metagenome</name>
    <dbReference type="NCBI Taxonomy" id="410659"/>
    <lineage>
        <taxon>unclassified sequences</taxon>
        <taxon>metagenomes</taxon>
        <taxon>ecological metagenomes</taxon>
    </lineage>
</organism>
<gene>
    <name evidence="1" type="ORF">GALL_551980</name>
</gene>
<sequence length="115" mass="12383">MVRTLKPRAKSKEPAGYSVDLAAELNIRTISDAHAQLCDALKSGAPIVVTVPPEAVADLTFVQLMEAARRSTDERGGTLSLSRPAEGGLLETLRRGGFLEAAESRQFWLMDSGDQ</sequence>
<evidence type="ECO:0000313" key="1">
    <source>
        <dbReference type="EMBL" id="OIQ63261.1"/>
    </source>
</evidence>